<evidence type="ECO:0000259" key="1">
    <source>
        <dbReference type="Pfam" id="PF11127"/>
    </source>
</evidence>
<feature type="domain" description="Inner membrane protein YgaP-like transmembrane" evidence="1">
    <location>
        <begin position="4"/>
        <end position="67"/>
    </location>
</feature>
<dbReference type="InterPro" id="IPR021309">
    <property type="entry name" value="YgaP-like_TM"/>
</dbReference>
<comment type="caution">
    <text evidence="2">The sequence shown here is derived from an EMBL/GenBank/DDBJ whole genome shotgun (WGS) entry which is preliminary data.</text>
</comment>
<reference evidence="2" key="1">
    <citation type="submission" date="2020-11" db="EMBL/GenBank/DDBJ databases">
        <authorList>
            <person name="Kim M.K."/>
        </authorList>
    </citation>
    <scope>NUCLEOTIDE SEQUENCE</scope>
    <source>
        <strain evidence="2">BT350</strain>
    </source>
</reference>
<dbReference type="AlphaFoldDB" id="A0A931BNL0"/>
<organism evidence="2 3">
    <name type="scientific">Microvirga alba</name>
    <dbReference type="NCBI Taxonomy" id="2791025"/>
    <lineage>
        <taxon>Bacteria</taxon>
        <taxon>Pseudomonadati</taxon>
        <taxon>Pseudomonadota</taxon>
        <taxon>Alphaproteobacteria</taxon>
        <taxon>Hyphomicrobiales</taxon>
        <taxon>Methylobacteriaceae</taxon>
        <taxon>Microvirga</taxon>
    </lineage>
</organism>
<evidence type="ECO:0000313" key="2">
    <source>
        <dbReference type="EMBL" id="MBF9234477.1"/>
    </source>
</evidence>
<keyword evidence="3" id="KW-1185">Reference proteome</keyword>
<dbReference type="Pfam" id="PF11127">
    <property type="entry name" value="YgaP-like_TM"/>
    <property type="match status" value="1"/>
</dbReference>
<accession>A0A931BNL0</accession>
<dbReference type="Proteomes" id="UP000599312">
    <property type="component" value="Unassembled WGS sequence"/>
</dbReference>
<sequence length="75" mass="7819">MDTEPNLTTAERAAYIVTGLALAAASVKPRPNHILSVLALVSGSYLAWRGYVGSCPIKAALMGHSTPAEQITGTH</sequence>
<proteinExistence type="predicted"/>
<evidence type="ECO:0000313" key="3">
    <source>
        <dbReference type="Proteomes" id="UP000599312"/>
    </source>
</evidence>
<protein>
    <submittedName>
        <fullName evidence="2">DUF2892 domain-containing protein</fullName>
    </submittedName>
</protein>
<dbReference type="EMBL" id="JADQDO010000006">
    <property type="protein sequence ID" value="MBF9234477.1"/>
    <property type="molecule type" value="Genomic_DNA"/>
</dbReference>
<name>A0A931BNL0_9HYPH</name>
<gene>
    <name evidence="2" type="ORF">I2H38_13950</name>
</gene>